<dbReference type="Pfam" id="PF13279">
    <property type="entry name" value="4HBT_2"/>
    <property type="match status" value="1"/>
</dbReference>
<dbReference type="OrthoDB" id="9799036at2"/>
<dbReference type="GO" id="GO:0047617">
    <property type="term" value="F:fatty acyl-CoA hydrolase activity"/>
    <property type="evidence" value="ECO:0007669"/>
    <property type="project" value="TreeGrafter"/>
</dbReference>
<organism evidence="1 2">
    <name type="scientific">Corynebacterium genitalium ATCC 33030</name>
    <dbReference type="NCBI Taxonomy" id="585529"/>
    <lineage>
        <taxon>Bacteria</taxon>
        <taxon>Bacillati</taxon>
        <taxon>Actinomycetota</taxon>
        <taxon>Actinomycetes</taxon>
        <taxon>Mycobacteriales</taxon>
        <taxon>Corynebacteriaceae</taxon>
        <taxon>Corynebacterium</taxon>
    </lineage>
</organism>
<evidence type="ECO:0000313" key="2">
    <source>
        <dbReference type="Proteomes" id="UP000004208"/>
    </source>
</evidence>
<comment type="caution">
    <text evidence="1">The sequence shown here is derived from an EMBL/GenBank/DDBJ whole genome shotgun (WGS) entry which is preliminary data.</text>
</comment>
<dbReference type="EMBL" id="ACLJ02000002">
    <property type="protein sequence ID" value="EFK54650.1"/>
    <property type="molecule type" value="Genomic_DNA"/>
</dbReference>
<dbReference type="eggNOG" id="COG0824">
    <property type="taxonomic scope" value="Bacteria"/>
</dbReference>
<dbReference type="SUPFAM" id="SSF54637">
    <property type="entry name" value="Thioesterase/thiol ester dehydrase-isomerase"/>
    <property type="match status" value="1"/>
</dbReference>
<dbReference type="PANTHER" id="PTHR31793">
    <property type="entry name" value="4-HYDROXYBENZOYL-COA THIOESTERASE FAMILY MEMBER"/>
    <property type="match status" value="1"/>
</dbReference>
<name>D7WC21_9CORY</name>
<dbReference type="InterPro" id="IPR050563">
    <property type="entry name" value="4-hydroxybenzoyl-CoA_TE"/>
</dbReference>
<evidence type="ECO:0000313" key="1">
    <source>
        <dbReference type="EMBL" id="EFK54650.1"/>
    </source>
</evidence>
<dbReference type="RefSeq" id="WP_005289010.1">
    <property type="nucleotide sequence ID" value="NZ_CM000961.1"/>
</dbReference>
<gene>
    <name evidence="1" type="ORF">HMPREF0291_11030</name>
</gene>
<dbReference type="PANTHER" id="PTHR31793:SF24">
    <property type="entry name" value="LONG-CHAIN ACYL-COA THIOESTERASE FADM"/>
    <property type="match status" value="1"/>
</dbReference>
<dbReference type="CDD" id="cd00586">
    <property type="entry name" value="4HBT"/>
    <property type="match status" value="1"/>
</dbReference>
<keyword evidence="2" id="KW-1185">Reference proteome</keyword>
<dbReference type="Proteomes" id="UP000004208">
    <property type="component" value="Unassembled WGS sequence"/>
</dbReference>
<dbReference type="STRING" id="585529.HMPREF0291_11030"/>
<protein>
    <submittedName>
        <fullName evidence="1">Thioesterase family protein</fullName>
    </submittedName>
</protein>
<reference evidence="1" key="1">
    <citation type="submission" date="2010-06" db="EMBL/GenBank/DDBJ databases">
        <authorList>
            <person name="Muzny D."/>
            <person name="Qin X."/>
            <person name="Buhay C."/>
            <person name="Dugan-Rocha S."/>
            <person name="Ding Y."/>
            <person name="Chen G."/>
            <person name="Hawes A."/>
            <person name="Holder M."/>
            <person name="Jhangiani S."/>
            <person name="Johnson A."/>
            <person name="Khan Z."/>
            <person name="Li Z."/>
            <person name="Liu W."/>
            <person name="Liu X."/>
            <person name="Perez L."/>
            <person name="Shen H."/>
            <person name="Wang Q."/>
            <person name="Watt J."/>
            <person name="Xi L."/>
            <person name="Xin Y."/>
            <person name="Zhou J."/>
            <person name="Deng J."/>
            <person name="Jiang H."/>
            <person name="Liu Y."/>
            <person name="Qu J."/>
            <person name="Song X.-Z."/>
            <person name="Zhang L."/>
            <person name="Villasana D."/>
            <person name="Johnson A."/>
            <person name="Liu J."/>
            <person name="Liyanage D."/>
            <person name="Lorensuhewa L."/>
            <person name="Robinson T."/>
            <person name="Song A."/>
            <person name="Song B.-B."/>
            <person name="Dinh H."/>
            <person name="Thornton R."/>
            <person name="Coyle M."/>
            <person name="Francisco L."/>
            <person name="Jackson L."/>
            <person name="Javaid M."/>
            <person name="Korchina V."/>
            <person name="Kovar C."/>
            <person name="Mata R."/>
            <person name="Mathew T."/>
            <person name="Ngo R."/>
            <person name="Nguyen L."/>
            <person name="Nguyen N."/>
            <person name="Okwuonu G."/>
            <person name="Ongeri F."/>
            <person name="Pham C."/>
            <person name="Simmons D."/>
            <person name="Wilczek-Boney K."/>
            <person name="Hale W."/>
            <person name="Jakkamsetti A."/>
            <person name="Pham P."/>
            <person name="Ruth R."/>
            <person name="San Lucas F."/>
            <person name="Warren J."/>
            <person name="Zhang J."/>
            <person name="Zhao Z."/>
            <person name="Zhou C."/>
            <person name="Zhu D."/>
            <person name="Lee S."/>
            <person name="Bess C."/>
            <person name="Blankenburg K."/>
            <person name="Forbes L."/>
            <person name="Fu Q."/>
            <person name="Gubbala S."/>
            <person name="Hirani K."/>
            <person name="Jayaseelan J.C."/>
            <person name="Lara F."/>
            <person name="Munidasa M."/>
            <person name="Palculict T."/>
            <person name="Patil S."/>
            <person name="Pu L.-L."/>
            <person name="Saada N."/>
            <person name="Tang L."/>
            <person name="Weissenberger G."/>
            <person name="Zhu Y."/>
            <person name="Hemphill L."/>
            <person name="Shang Y."/>
            <person name="Youmans B."/>
            <person name="Ayvaz T."/>
            <person name="Ross M."/>
            <person name="Santibanez J."/>
            <person name="Aqrawi P."/>
            <person name="Gross S."/>
            <person name="Joshi V."/>
            <person name="Fowler G."/>
            <person name="Nazareth L."/>
            <person name="Reid J."/>
            <person name="Worley K."/>
            <person name="Petrosino J."/>
            <person name="Highlander S."/>
            <person name="Gibbs R."/>
        </authorList>
    </citation>
    <scope>NUCLEOTIDE SEQUENCE [LARGE SCALE GENOMIC DNA]</scope>
    <source>
        <strain evidence="1">ATCC 33030</strain>
    </source>
</reference>
<accession>D7WC21</accession>
<dbReference type="HOGENOM" id="CLU_101141_2_0_11"/>
<proteinExistence type="predicted"/>
<dbReference type="InterPro" id="IPR029069">
    <property type="entry name" value="HotDog_dom_sf"/>
</dbReference>
<sequence>MADNNPANTHIIALRWNDFDRYGHLNNCAYLDIAQEARIRFTKEQFENNGQEFGVFVRRAEVDFLRPVMPDSLEVEVVSTVVEIGNTSFKTVQEIKDRQGRVCGIVTCVLVAVDLSTASPREITQQERGILTAKAGE</sequence>
<dbReference type="Gene3D" id="3.10.129.10">
    <property type="entry name" value="Hotdog Thioesterase"/>
    <property type="match status" value="1"/>
</dbReference>
<dbReference type="AlphaFoldDB" id="D7WC21"/>